<protein>
    <submittedName>
        <fullName evidence="2">Cysteine-rich VLP protein</fullName>
    </submittedName>
</protein>
<reference evidence="3" key="1">
    <citation type="journal article" date="2019" name="Int. J. Syst. Evol. Microbiol.">
        <title>The Global Catalogue of Microorganisms (GCM) 10K type strain sequencing project: providing services to taxonomists for standard genome sequencing and annotation.</title>
        <authorList>
            <consortium name="The Broad Institute Genomics Platform"/>
            <consortium name="The Broad Institute Genome Sequencing Center for Infectious Disease"/>
            <person name="Wu L."/>
            <person name="Ma J."/>
        </authorList>
    </citation>
    <scope>NUCLEOTIDE SEQUENCE [LARGE SCALE GENOMIC DNA]</scope>
    <source>
        <strain evidence="3">TISTR 1827</strain>
    </source>
</reference>
<accession>A0ABW5R361</accession>
<gene>
    <name evidence="2" type="ORF">ACFSW5_22045</name>
</gene>
<keyword evidence="3" id="KW-1185">Reference proteome</keyword>
<evidence type="ECO:0000259" key="1">
    <source>
        <dbReference type="Pfam" id="PF14194"/>
    </source>
</evidence>
<feature type="domain" description="Cysteine-rich VLP" evidence="1">
    <location>
        <begin position="3"/>
        <end position="50"/>
    </location>
</feature>
<organism evidence="2 3">
    <name type="scientific">Paenibacillus thailandensis</name>
    <dbReference type="NCBI Taxonomy" id="393250"/>
    <lineage>
        <taxon>Bacteria</taxon>
        <taxon>Bacillati</taxon>
        <taxon>Bacillota</taxon>
        <taxon>Bacilli</taxon>
        <taxon>Bacillales</taxon>
        <taxon>Paenibacillaceae</taxon>
        <taxon>Paenibacillus</taxon>
    </lineage>
</organism>
<dbReference type="EMBL" id="JBHUMY010000036">
    <property type="protein sequence ID" value="MFD2662942.1"/>
    <property type="molecule type" value="Genomic_DNA"/>
</dbReference>
<dbReference type="InterPro" id="IPR025973">
    <property type="entry name" value="Cys_rich_VLP_dom"/>
</dbReference>
<sequence length="117" mass="13455">MNRLQSLAKRQCATFDTSTEDRCLLDCQCVFFRQSGGRCRYFEEAVLPVDPKLERAYRIERGLADGKKDVCRKCSSPFERKSNRQTYCTACGVEASRKARNKRARKYRESNALNGGK</sequence>
<evidence type="ECO:0000313" key="3">
    <source>
        <dbReference type="Proteomes" id="UP001597493"/>
    </source>
</evidence>
<proteinExistence type="predicted"/>
<dbReference type="RefSeq" id="WP_379278066.1">
    <property type="nucleotide sequence ID" value="NZ_JBHUGT010000043.1"/>
</dbReference>
<dbReference type="Proteomes" id="UP001597493">
    <property type="component" value="Unassembled WGS sequence"/>
</dbReference>
<evidence type="ECO:0000313" key="2">
    <source>
        <dbReference type="EMBL" id="MFD2662942.1"/>
    </source>
</evidence>
<comment type="caution">
    <text evidence="2">The sequence shown here is derived from an EMBL/GenBank/DDBJ whole genome shotgun (WGS) entry which is preliminary data.</text>
</comment>
<name>A0ABW5R361_9BACL</name>
<dbReference type="Pfam" id="PF14194">
    <property type="entry name" value="Cys_rich_VLP"/>
    <property type="match status" value="1"/>
</dbReference>